<name>A0A177WAP2_BATDL</name>
<dbReference type="InterPro" id="IPR000177">
    <property type="entry name" value="Apple"/>
</dbReference>
<evidence type="ECO:0000256" key="9">
    <source>
        <dbReference type="ARBA" id="ARBA00022741"/>
    </source>
</evidence>
<organism evidence="17 18">
    <name type="scientific">Batrachochytrium dendrobatidis (strain JEL423)</name>
    <dbReference type="NCBI Taxonomy" id="403673"/>
    <lineage>
        <taxon>Eukaryota</taxon>
        <taxon>Fungi</taxon>
        <taxon>Fungi incertae sedis</taxon>
        <taxon>Chytridiomycota</taxon>
        <taxon>Chytridiomycota incertae sedis</taxon>
        <taxon>Chytridiomycetes</taxon>
        <taxon>Rhizophydiales</taxon>
        <taxon>Rhizophydiales incertae sedis</taxon>
        <taxon>Batrachochytrium</taxon>
    </lineage>
</organism>
<evidence type="ECO:0000256" key="1">
    <source>
        <dbReference type="ARBA" id="ARBA00004606"/>
    </source>
</evidence>
<proteinExistence type="inferred from homology"/>
<evidence type="ECO:0000256" key="8">
    <source>
        <dbReference type="ARBA" id="ARBA00022737"/>
    </source>
</evidence>
<dbReference type="GO" id="GO:0005576">
    <property type="term" value="C:extracellular region"/>
    <property type="evidence" value="ECO:0007669"/>
    <property type="project" value="InterPro"/>
</dbReference>
<dbReference type="CDD" id="cd01100">
    <property type="entry name" value="APPLE_Factor_XI_like"/>
    <property type="match status" value="1"/>
</dbReference>
<comment type="similarity">
    <text evidence="3">Belongs to the glycosyltransferase 31 family. Beta3-Gal-T subfamily.</text>
</comment>
<evidence type="ECO:0000256" key="4">
    <source>
        <dbReference type="ARBA" id="ARBA00012557"/>
    </source>
</evidence>
<reference evidence="17 18" key="1">
    <citation type="submission" date="2006-10" db="EMBL/GenBank/DDBJ databases">
        <title>The Genome Sequence of Batrachochytrium dendrobatidis JEL423.</title>
        <authorList>
            <consortium name="The Broad Institute Genome Sequencing Platform"/>
            <person name="Birren B."/>
            <person name="Lander E."/>
            <person name="Galagan J."/>
            <person name="Cuomo C."/>
            <person name="Devon K."/>
            <person name="Jaffe D."/>
            <person name="Butler J."/>
            <person name="Alvarez P."/>
            <person name="Gnerre S."/>
            <person name="Grabherr M."/>
            <person name="Kleber M."/>
            <person name="Mauceli E."/>
            <person name="Brockman W."/>
            <person name="Young S."/>
            <person name="LaButti K."/>
            <person name="Sykes S."/>
            <person name="DeCaprio D."/>
            <person name="Crawford M."/>
            <person name="Koehrsen M."/>
            <person name="Engels R."/>
            <person name="Montgomery P."/>
            <person name="Pearson M."/>
            <person name="Howarth C."/>
            <person name="Larson L."/>
            <person name="White J."/>
            <person name="O'Leary S."/>
            <person name="Kodira C."/>
            <person name="Zeng Q."/>
            <person name="Yandava C."/>
            <person name="Alvarado L."/>
            <person name="Longcore J."/>
            <person name="James T."/>
        </authorList>
    </citation>
    <scope>NUCLEOTIDE SEQUENCE [LARGE SCALE GENOMIC DNA]</scope>
    <source>
        <strain evidence="17 18">JEL423</strain>
    </source>
</reference>
<dbReference type="PANTHER" id="PTHR23033:SF47">
    <property type="entry name" value="APPLE DOMAIN-CONTAINING PROTEIN-RELATED"/>
    <property type="match status" value="1"/>
</dbReference>
<dbReference type="GO" id="GO:0006508">
    <property type="term" value="P:proteolysis"/>
    <property type="evidence" value="ECO:0007669"/>
    <property type="project" value="InterPro"/>
</dbReference>
<dbReference type="EC" id="2.4.1.122" evidence="4"/>
<keyword evidence="5" id="KW-0328">Glycosyltransferase</keyword>
<evidence type="ECO:0000256" key="3">
    <source>
        <dbReference type="ARBA" id="ARBA00006462"/>
    </source>
</evidence>
<dbReference type="Pfam" id="PF02434">
    <property type="entry name" value="Fringe"/>
    <property type="match status" value="1"/>
</dbReference>
<evidence type="ECO:0000313" key="17">
    <source>
        <dbReference type="EMBL" id="OAJ37103.1"/>
    </source>
</evidence>
<feature type="transmembrane region" description="Helical" evidence="15">
    <location>
        <begin position="33"/>
        <end position="52"/>
    </location>
</feature>
<dbReference type="OrthoDB" id="414175at2759"/>
<keyword evidence="11 15" id="KW-1133">Transmembrane helix</keyword>
<dbReference type="VEuPathDB" id="FungiDB:BDEG_21171"/>
<sequence length="492" mass="54522">MAQLTLHPPASHAKTTNTYHLVIAALSSARYRAFFLIVICCTILLLVSLNNISGPTLATDFYDRNSQTPISDPSTHGYPPNRFGWKSKLPQSKAGGNSNLNDPSVQTNLDSLENDADMAGHSQSDPNSRFDKIAVVIKTGRDVALTRTPIQLLTFVEPIKNAIIIAEAGGVNVGRYDVVDVYTGLYKSLNESDPLEALLQAPKQATPAKNTKPAAQSDSVVPDQNSLGWKADAHKNLPGFRALYNKFPNAEWFVMLDDDTYMFFDNLLNMVSDLDPEKPYYIGARNMFIGCDGVKKWGDGPAFGHGGSGIVLSRAAIRTMVSNLDACIVRYKTCWAGDVRTALCLRDQNILLKDPKGFHISPPNDAFWFPKETCLRPITFHHLLVNQIQKLSDMERRVKQTGQPVRMSDVFQDWGSDIPETILDTDMAGDDFTNFDADSPSDCISRCKEISTCVAYTFASQKCWLKKGIPIRKPRAGFISGVISHNYQCRMQ</sequence>
<keyword evidence="10" id="KW-0735">Signal-anchor</keyword>
<dbReference type="InterPro" id="IPR026050">
    <property type="entry name" value="C1GALT1/C1GALT1_chp1"/>
</dbReference>
<dbReference type="EMBL" id="DS022300">
    <property type="protein sequence ID" value="OAJ37103.1"/>
    <property type="molecule type" value="Genomic_DNA"/>
</dbReference>
<evidence type="ECO:0000256" key="5">
    <source>
        <dbReference type="ARBA" id="ARBA00022676"/>
    </source>
</evidence>
<accession>A0A177WAP2</accession>
<evidence type="ECO:0000256" key="10">
    <source>
        <dbReference type="ARBA" id="ARBA00022968"/>
    </source>
</evidence>
<dbReference type="GO" id="GO:0000166">
    <property type="term" value="F:nucleotide binding"/>
    <property type="evidence" value="ECO:0007669"/>
    <property type="project" value="UniProtKB-KW"/>
</dbReference>
<evidence type="ECO:0000259" key="16">
    <source>
        <dbReference type="SMART" id="SM00223"/>
    </source>
</evidence>
<dbReference type="Gene3D" id="3.50.4.10">
    <property type="entry name" value="Hepatocyte Growth Factor"/>
    <property type="match status" value="1"/>
</dbReference>
<dbReference type="Pfam" id="PF14295">
    <property type="entry name" value="PAN_4"/>
    <property type="match status" value="1"/>
</dbReference>
<dbReference type="SMART" id="SM00223">
    <property type="entry name" value="APPLE"/>
    <property type="match status" value="1"/>
</dbReference>
<dbReference type="STRING" id="403673.A0A177WAP2"/>
<dbReference type="PANTHER" id="PTHR23033">
    <property type="entry name" value="BETA1,3-GALACTOSYLTRANSFERASE"/>
    <property type="match status" value="1"/>
</dbReference>
<evidence type="ECO:0000256" key="12">
    <source>
        <dbReference type="ARBA" id="ARBA00023136"/>
    </source>
</evidence>
<evidence type="ECO:0000256" key="2">
    <source>
        <dbReference type="ARBA" id="ARBA00004922"/>
    </source>
</evidence>
<keyword evidence="6" id="KW-0808">Transferase</keyword>
<dbReference type="GO" id="GO:0016263">
    <property type="term" value="F:glycoprotein-N-acetylgalactosamine 3-beta-galactosyltransferase activity"/>
    <property type="evidence" value="ECO:0007669"/>
    <property type="project" value="UniProtKB-EC"/>
</dbReference>
<reference evidence="17 18" key="2">
    <citation type="submission" date="2016-05" db="EMBL/GenBank/DDBJ databases">
        <title>Lineage-specific infection strategies underlie the spectrum of fungal disease in amphibians.</title>
        <authorList>
            <person name="Cuomo C.A."/>
            <person name="Farrer R.A."/>
            <person name="James T."/>
            <person name="Longcore J."/>
            <person name="Birren B."/>
        </authorList>
    </citation>
    <scope>NUCLEOTIDE SEQUENCE [LARGE SCALE GENOMIC DNA]</scope>
    <source>
        <strain evidence="17 18">JEL423</strain>
    </source>
</reference>
<evidence type="ECO:0000256" key="11">
    <source>
        <dbReference type="ARBA" id="ARBA00022989"/>
    </source>
</evidence>
<gene>
    <name evidence="17" type="ORF">BDEG_21171</name>
</gene>
<dbReference type="InterPro" id="IPR003609">
    <property type="entry name" value="Pan_app"/>
</dbReference>
<keyword evidence="12 15" id="KW-0472">Membrane</keyword>
<evidence type="ECO:0000313" key="18">
    <source>
        <dbReference type="Proteomes" id="UP000077115"/>
    </source>
</evidence>
<dbReference type="InterPro" id="IPR003378">
    <property type="entry name" value="Fringe-like_glycosylTrfase"/>
</dbReference>
<dbReference type="Proteomes" id="UP000077115">
    <property type="component" value="Unassembled WGS sequence"/>
</dbReference>
<dbReference type="Gene3D" id="3.90.550.50">
    <property type="match status" value="1"/>
</dbReference>
<dbReference type="AlphaFoldDB" id="A0A177WAP2"/>
<comment type="subcellular location">
    <subcellularLocation>
        <location evidence="1">Membrane</location>
        <topology evidence="1">Single-pass type II membrane protein</topology>
    </subcellularLocation>
</comment>
<dbReference type="eggNOG" id="KOG2246">
    <property type="taxonomic scope" value="Eukaryota"/>
</dbReference>
<comment type="pathway">
    <text evidence="2">Protein modification; protein glycosylation.</text>
</comment>
<keyword evidence="9" id="KW-0547">Nucleotide-binding</keyword>
<evidence type="ECO:0000256" key="14">
    <source>
        <dbReference type="SAM" id="MobiDB-lite"/>
    </source>
</evidence>
<evidence type="ECO:0000256" key="7">
    <source>
        <dbReference type="ARBA" id="ARBA00022692"/>
    </source>
</evidence>
<keyword evidence="7 15" id="KW-0812">Transmembrane</keyword>
<keyword evidence="8" id="KW-0677">Repeat</keyword>
<evidence type="ECO:0000256" key="15">
    <source>
        <dbReference type="SAM" id="Phobius"/>
    </source>
</evidence>
<protein>
    <recommendedName>
        <fullName evidence="4">N-acetylgalactosaminide beta-1,3-galactosyltransferase</fullName>
        <ecNumber evidence="4">2.4.1.122</ecNumber>
    </recommendedName>
</protein>
<keyword evidence="13" id="KW-1015">Disulfide bond</keyword>
<feature type="region of interest" description="Disordered" evidence="14">
    <location>
        <begin position="68"/>
        <end position="89"/>
    </location>
</feature>
<evidence type="ECO:0000256" key="6">
    <source>
        <dbReference type="ARBA" id="ARBA00022679"/>
    </source>
</evidence>
<feature type="domain" description="Apple" evidence="16">
    <location>
        <begin position="419"/>
        <end position="481"/>
    </location>
</feature>
<evidence type="ECO:0000256" key="13">
    <source>
        <dbReference type="ARBA" id="ARBA00023157"/>
    </source>
</evidence>
<dbReference type="GO" id="GO:0016020">
    <property type="term" value="C:membrane"/>
    <property type="evidence" value="ECO:0007669"/>
    <property type="project" value="UniProtKB-SubCell"/>
</dbReference>